<dbReference type="Proteomes" id="UP001151760">
    <property type="component" value="Unassembled WGS sequence"/>
</dbReference>
<reference evidence="1" key="2">
    <citation type="submission" date="2022-01" db="EMBL/GenBank/DDBJ databases">
        <authorList>
            <person name="Yamashiro T."/>
            <person name="Shiraishi A."/>
            <person name="Satake H."/>
            <person name="Nakayama K."/>
        </authorList>
    </citation>
    <scope>NUCLEOTIDE SEQUENCE</scope>
</reference>
<dbReference type="GO" id="GO:0003964">
    <property type="term" value="F:RNA-directed DNA polymerase activity"/>
    <property type="evidence" value="ECO:0007669"/>
    <property type="project" value="UniProtKB-KW"/>
</dbReference>
<keyword evidence="1" id="KW-0695">RNA-directed DNA polymerase</keyword>
<sequence>MLGDFNVTMKVEEHSSGGSQITSDMQELIDCANDDEIENINSTGLFFTWIKSPSKPETSVMKKLDRILVNGSFMTSFNEAYGQFMPFIIFDHSVALLIIPKSLKKKGRSYRFTNYIVDKE</sequence>
<dbReference type="InterPro" id="IPR036691">
    <property type="entry name" value="Endo/exonu/phosph_ase_sf"/>
</dbReference>
<dbReference type="EMBL" id="BQNB010012030">
    <property type="protein sequence ID" value="GJS98275.1"/>
    <property type="molecule type" value="Genomic_DNA"/>
</dbReference>
<protein>
    <submittedName>
        <fullName evidence="1">RNA-directed DNA polymerase, eukaryota, reverse transcriptase zinc-binding domain protein</fullName>
    </submittedName>
</protein>
<keyword evidence="1" id="KW-0548">Nucleotidyltransferase</keyword>
<keyword evidence="2" id="KW-1185">Reference proteome</keyword>
<dbReference type="PANTHER" id="PTHR33710">
    <property type="entry name" value="BNAC02G09200D PROTEIN"/>
    <property type="match status" value="1"/>
</dbReference>
<dbReference type="SUPFAM" id="SSF56219">
    <property type="entry name" value="DNase I-like"/>
    <property type="match status" value="1"/>
</dbReference>
<proteinExistence type="predicted"/>
<comment type="caution">
    <text evidence="1">The sequence shown here is derived from an EMBL/GenBank/DDBJ whole genome shotgun (WGS) entry which is preliminary data.</text>
</comment>
<reference evidence="1" key="1">
    <citation type="journal article" date="2022" name="Int. J. Mol. Sci.">
        <title>Draft Genome of Tanacetum Coccineum: Genomic Comparison of Closely Related Tanacetum-Family Plants.</title>
        <authorList>
            <person name="Yamashiro T."/>
            <person name="Shiraishi A."/>
            <person name="Nakayama K."/>
            <person name="Satake H."/>
        </authorList>
    </citation>
    <scope>NUCLEOTIDE SEQUENCE</scope>
</reference>
<evidence type="ECO:0000313" key="2">
    <source>
        <dbReference type="Proteomes" id="UP001151760"/>
    </source>
</evidence>
<name>A0ABQ5AAY5_9ASTR</name>
<organism evidence="1 2">
    <name type="scientific">Tanacetum coccineum</name>
    <dbReference type="NCBI Taxonomy" id="301880"/>
    <lineage>
        <taxon>Eukaryota</taxon>
        <taxon>Viridiplantae</taxon>
        <taxon>Streptophyta</taxon>
        <taxon>Embryophyta</taxon>
        <taxon>Tracheophyta</taxon>
        <taxon>Spermatophyta</taxon>
        <taxon>Magnoliopsida</taxon>
        <taxon>eudicotyledons</taxon>
        <taxon>Gunneridae</taxon>
        <taxon>Pentapetalae</taxon>
        <taxon>asterids</taxon>
        <taxon>campanulids</taxon>
        <taxon>Asterales</taxon>
        <taxon>Asteraceae</taxon>
        <taxon>Asteroideae</taxon>
        <taxon>Anthemideae</taxon>
        <taxon>Anthemidinae</taxon>
        <taxon>Tanacetum</taxon>
    </lineage>
</organism>
<dbReference type="PANTHER" id="PTHR33710:SF71">
    <property type="entry name" value="ENDONUCLEASE_EXONUCLEASE_PHOSPHATASE DOMAIN-CONTAINING PROTEIN"/>
    <property type="match status" value="1"/>
</dbReference>
<evidence type="ECO:0000313" key="1">
    <source>
        <dbReference type="EMBL" id="GJS98275.1"/>
    </source>
</evidence>
<dbReference type="Gene3D" id="3.60.10.10">
    <property type="entry name" value="Endonuclease/exonuclease/phosphatase"/>
    <property type="match status" value="1"/>
</dbReference>
<accession>A0ABQ5AAY5</accession>
<gene>
    <name evidence="1" type="ORF">Tco_0819445</name>
</gene>
<keyword evidence="1" id="KW-0808">Transferase</keyword>